<feature type="domain" description="Aminotransferase class I/classII large" evidence="7">
    <location>
        <begin position="31"/>
        <end position="347"/>
    </location>
</feature>
<name>A0ABV5LPU4_9ACTN</name>
<dbReference type="HAMAP" id="MF_01513">
    <property type="entry name" value="Phe_aminotrans_2"/>
    <property type="match status" value="1"/>
</dbReference>
<accession>A0ABV5LPU4</accession>
<keyword evidence="4 6" id="KW-0808">Transferase</keyword>
<dbReference type="HAMAP" id="MF_01023">
    <property type="entry name" value="HisC_aminotrans_2"/>
    <property type="match status" value="1"/>
</dbReference>
<comment type="caution">
    <text evidence="8">The sequence shown here is derived from an EMBL/GenBank/DDBJ whole genome shotgun (WGS) entry which is preliminary data.</text>
</comment>
<dbReference type="NCBIfam" id="TIGR01141">
    <property type="entry name" value="hisC"/>
    <property type="match status" value="1"/>
</dbReference>
<evidence type="ECO:0000256" key="5">
    <source>
        <dbReference type="ARBA" id="ARBA00022898"/>
    </source>
</evidence>
<gene>
    <name evidence="8" type="primary">hisC</name>
    <name evidence="6" type="synonym">pat</name>
    <name evidence="8" type="ORF">ACFFVI_03915</name>
</gene>
<keyword evidence="9" id="KW-1185">Reference proteome</keyword>
<dbReference type="PANTHER" id="PTHR43643">
    <property type="entry name" value="HISTIDINOL-PHOSPHATE AMINOTRANSFERASE 2"/>
    <property type="match status" value="1"/>
</dbReference>
<dbReference type="Pfam" id="PF00155">
    <property type="entry name" value="Aminotran_1_2"/>
    <property type="match status" value="1"/>
</dbReference>
<evidence type="ECO:0000313" key="9">
    <source>
        <dbReference type="Proteomes" id="UP001589748"/>
    </source>
</evidence>
<dbReference type="CDD" id="cd00609">
    <property type="entry name" value="AAT_like"/>
    <property type="match status" value="1"/>
</dbReference>
<dbReference type="InterPro" id="IPR050106">
    <property type="entry name" value="HistidinolP_aminotransfase"/>
</dbReference>
<sequence>MVLAPRLRPSMGRVPAYVAGRPASPRDGLTVFKMSSNENPYPPLPAVLGAIAEAAAGINRYPDPAGRAMVAAIARRFDVAPESVATATGSVRLLAQLAEITCDPGDEIVFADPSFEAYPIVAAVADAVAVRVPLAAGARHDLPAMAAAVTDRTRLVLVCSPNNPTGPAVHEAELREFLAAVPPHVLVVLDEAYREFVDDPDTPDGVELFREHPNLVVLRTFSKAYGLAGLRVGWALAHPDVAATLTRSATPFGVNALAQAAVVASLEPDAEAELDRRVAALVAERHRVLDGLRAAGLDVPDAQGNFVWLGAGERSSALAEGLGREGLAVRPFSGVGLRITVAETEANDRLLSLAASLLG</sequence>
<keyword evidence="5 6" id="KW-0663">Pyridoxal phosphate</keyword>
<dbReference type="InterPro" id="IPR024892">
    <property type="entry name" value="ArAT"/>
</dbReference>
<proteinExistence type="inferred from homology"/>
<comment type="subunit">
    <text evidence="2 6">Homodimer.</text>
</comment>
<evidence type="ECO:0000256" key="4">
    <source>
        <dbReference type="ARBA" id="ARBA00022679"/>
    </source>
</evidence>
<dbReference type="InterPro" id="IPR015422">
    <property type="entry name" value="PyrdxlP-dep_Trfase_small"/>
</dbReference>
<evidence type="ECO:0000313" key="8">
    <source>
        <dbReference type="EMBL" id="MFB9376108.1"/>
    </source>
</evidence>
<comment type="catalytic activity">
    <reaction evidence="6">
        <text>an aromatic L-alpha-amino acid + 2-oxoglutarate = an aromatic oxo-acid + L-glutamate</text>
        <dbReference type="Rhea" id="RHEA:17533"/>
        <dbReference type="ChEBI" id="CHEBI:16810"/>
        <dbReference type="ChEBI" id="CHEBI:29985"/>
        <dbReference type="ChEBI" id="CHEBI:73309"/>
        <dbReference type="ChEBI" id="CHEBI:84824"/>
        <dbReference type="EC" id="2.6.1.57"/>
    </reaction>
</comment>
<dbReference type="InterPro" id="IPR005861">
    <property type="entry name" value="HisP_aminotrans"/>
</dbReference>
<evidence type="ECO:0000256" key="2">
    <source>
        <dbReference type="ARBA" id="ARBA00011738"/>
    </source>
</evidence>
<comment type="similarity">
    <text evidence="6">Belongs to the class-II pyridoxal-phosphate-dependent aminotransferase family.</text>
</comment>
<dbReference type="InterPro" id="IPR001917">
    <property type="entry name" value="Aminotrans_II_pyridoxalP_BS"/>
</dbReference>
<feature type="modified residue" description="N6-(pyridoxal phosphate)lysine" evidence="6">
    <location>
        <position position="223"/>
    </location>
</feature>
<dbReference type="Proteomes" id="UP001589748">
    <property type="component" value="Unassembled WGS sequence"/>
</dbReference>
<dbReference type="InterPro" id="IPR004839">
    <property type="entry name" value="Aminotransferase_I/II_large"/>
</dbReference>
<dbReference type="GO" id="GO:0004400">
    <property type="term" value="F:histidinol-phosphate transaminase activity"/>
    <property type="evidence" value="ECO:0007669"/>
    <property type="project" value="UniProtKB-EC"/>
</dbReference>
<dbReference type="EC" id="2.6.1.57" evidence="6"/>
<evidence type="ECO:0000259" key="7">
    <source>
        <dbReference type="Pfam" id="PF00155"/>
    </source>
</evidence>
<dbReference type="InterPro" id="IPR015421">
    <property type="entry name" value="PyrdxlP-dep_Trfase_major"/>
</dbReference>
<dbReference type="PROSITE" id="PS00599">
    <property type="entry name" value="AA_TRANSFER_CLASS_2"/>
    <property type="match status" value="1"/>
</dbReference>
<reference evidence="8 9" key="1">
    <citation type="submission" date="2024-09" db="EMBL/GenBank/DDBJ databases">
        <authorList>
            <person name="Sun Q."/>
            <person name="Mori K."/>
        </authorList>
    </citation>
    <scope>NUCLEOTIDE SEQUENCE [LARGE SCALE GENOMIC DNA]</scope>
    <source>
        <strain evidence="8 9">TISTR 1856</strain>
    </source>
</reference>
<dbReference type="Gene3D" id="3.90.1150.10">
    <property type="entry name" value="Aspartate Aminotransferase, domain 1"/>
    <property type="match status" value="1"/>
</dbReference>
<protein>
    <recommendedName>
        <fullName evidence="6">Aromatic amino acid aminotransferase</fullName>
        <shortName evidence="6">ArAT</shortName>
        <ecNumber evidence="6">2.6.1.57</ecNumber>
    </recommendedName>
</protein>
<dbReference type="EMBL" id="JBHMDM010000002">
    <property type="protein sequence ID" value="MFB9376108.1"/>
    <property type="molecule type" value="Genomic_DNA"/>
</dbReference>
<dbReference type="InterPro" id="IPR015424">
    <property type="entry name" value="PyrdxlP-dep_Trfase"/>
</dbReference>
<comment type="cofactor">
    <cofactor evidence="1 6">
        <name>pyridoxal 5'-phosphate</name>
        <dbReference type="ChEBI" id="CHEBI:597326"/>
    </cofactor>
</comment>
<dbReference type="Gene3D" id="3.40.640.10">
    <property type="entry name" value="Type I PLP-dependent aspartate aminotransferase-like (Major domain)"/>
    <property type="match status" value="1"/>
</dbReference>
<dbReference type="PANTHER" id="PTHR43643:SF3">
    <property type="entry name" value="HISTIDINOL-PHOSPHATE AMINOTRANSFERASE"/>
    <property type="match status" value="1"/>
</dbReference>
<evidence type="ECO:0000256" key="1">
    <source>
        <dbReference type="ARBA" id="ARBA00001933"/>
    </source>
</evidence>
<comment type="function">
    <text evidence="6">Aminotransferase that catalyzes the conversion of aromatic amino acids and 2-oxoglutarate into corresponding aromatic oxo acids and L-glutamate.</text>
</comment>
<dbReference type="SUPFAM" id="SSF53383">
    <property type="entry name" value="PLP-dependent transferases"/>
    <property type="match status" value="1"/>
</dbReference>
<evidence type="ECO:0000256" key="6">
    <source>
        <dbReference type="HAMAP-Rule" id="MF_01513"/>
    </source>
</evidence>
<evidence type="ECO:0000256" key="3">
    <source>
        <dbReference type="ARBA" id="ARBA00022576"/>
    </source>
</evidence>
<dbReference type="NCBIfam" id="NF002878">
    <property type="entry name" value="PRK03321.1"/>
    <property type="match status" value="1"/>
</dbReference>
<keyword evidence="3 6" id="KW-0032">Aminotransferase</keyword>
<dbReference type="RefSeq" id="WP_380134564.1">
    <property type="nucleotide sequence ID" value="NZ_JBHLUI010000002.1"/>
</dbReference>
<organism evidence="8 9">
    <name type="scientific">Kineococcus gynurae</name>
    <dbReference type="NCBI Taxonomy" id="452979"/>
    <lineage>
        <taxon>Bacteria</taxon>
        <taxon>Bacillati</taxon>
        <taxon>Actinomycetota</taxon>
        <taxon>Actinomycetes</taxon>
        <taxon>Kineosporiales</taxon>
        <taxon>Kineosporiaceae</taxon>
        <taxon>Kineococcus</taxon>
    </lineage>
</organism>